<protein>
    <submittedName>
        <fullName evidence="1">Uncharacterized protein</fullName>
    </submittedName>
</protein>
<name>A0A1R2CVA0_9CILI</name>
<dbReference type="Proteomes" id="UP000187209">
    <property type="component" value="Unassembled WGS sequence"/>
</dbReference>
<sequence>MINRKSREAFGSKTCDLSSTEFLYNWDSSIPDIVKKHPKSPFQLISPKYPKIPSVDYLKFSEKVLSEYTKILPHTVKNRNRAELIRKNSGPSDFASKSNTEIPNIKIEMPRFRFNSTMAIIQPNKIHQFKSFSYMLPQCQTEKYLINKYSIPNGLVRSKERIGNMHKTFESLTVNNPNLKVERRGVMGTKIVRISKNSRKLLFARMINK</sequence>
<gene>
    <name evidence="1" type="ORF">SteCoe_4235</name>
</gene>
<keyword evidence="2" id="KW-1185">Reference proteome</keyword>
<evidence type="ECO:0000313" key="2">
    <source>
        <dbReference type="Proteomes" id="UP000187209"/>
    </source>
</evidence>
<comment type="caution">
    <text evidence="1">The sequence shown here is derived from an EMBL/GenBank/DDBJ whole genome shotgun (WGS) entry which is preliminary data.</text>
</comment>
<proteinExistence type="predicted"/>
<accession>A0A1R2CVA0</accession>
<organism evidence="1 2">
    <name type="scientific">Stentor coeruleus</name>
    <dbReference type="NCBI Taxonomy" id="5963"/>
    <lineage>
        <taxon>Eukaryota</taxon>
        <taxon>Sar</taxon>
        <taxon>Alveolata</taxon>
        <taxon>Ciliophora</taxon>
        <taxon>Postciliodesmatophora</taxon>
        <taxon>Heterotrichea</taxon>
        <taxon>Heterotrichida</taxon>
        <taxon>Stentoridae</taxon>
        <taxon>Stentor</taxon>
    </lineage>
</organism>
<dbReference type="EMBL" id="MPUH01000052">
    <property type="protein sequence ID" value="OMJ92900.1"/>
    <property type="molecule type" value="Genomic_DNA"/>
</dbReference>
<reference evidence="1 2" key="1">
    <citation type="submission" date="2016-11" db="EMBL/GenBank/DDBJ databases">
        <title>The macronuclear genome of Stentor coeruleus: a giant cell with tiny introns.</title>
        <authorList>
            <person name="Slabodnick M."/>
            <person name="Ruby J.G."/>
            <person name="Reiff S.B."/>
            <person name="Swart E.C."/>
            <person name="Gosai S."/>
            <person name="Prabakaran S."/>
            <person name="Witkowska E."/>
            <person name="Larue G.E."/>
            <person name="Fisher S."/>
            <person name="Freeman R.M."/>
            <person name="Gunawardena J."/>
            <person name="Chu W."/>
            <person name="Stover N.A."/>
            <person name="Gregory B.D."/>
            <person name="Nowacki M."/>
            <person name="Derisi J."/>
            <person name="Roy S.W."/>
            <person name="Marshall W.F."/>
            <person name="Sood P."/>
        </authorList>
    </citation>
    <scope>NUCLEOTIDE SEQUENCE [LARGE SCALE GENOMIC DNA]</scope>
    <source>
        <strain evidence="1">WM001</strain>
    </source>
</reference>
<evidence type="ECO:0000313" key="1">
    <source>
        <dbReference type="EMBL" id="OMJ92900.1"/>
    </source>
</evidence>
<dbReference type="AlphaFoldDB" id="A0A1R2CVA0"/>